<dbReference type="PATRIC" id="fig|466.6.peg.2169"/>
<proteinExistence type="predicted"/>
<sequence length="353" mass="41360">MNLVHEISPAQAQEKVNFVILVPNTDEAIVNNFILRQEDAPYNEQPSRYQFKKWSAWCSAHFSSYYFFVKYKGALLRCKQFLYDFGPLSILDHAALYDHWVWEMKPHVVNEETICWLGYDYSKSKALTFLSYGTNVELRLLEGNLKDEEFIELCKLFSPIPSSMKILKSNFFELSYWSRYSNCRENACINMDEYRPPSSLWNIRWPLHNIISGSRPEQNIEYFNRLNLDFVVDSQIIYGDKDQVEEVQLVMFPQNGKKNQIAWFRIFNKNSFPIKQPALSRLPIINSFSGYSKFHLTVLRSPNNLISSNIYIASINNDYGPHDALWWGDKNAFLLQISASSGNTIEYFKKIFS</sequence>
<name>A0A0W0VYJ6_9GAMM</name>
<evidence type="ECO:0000313" key="2">
    <source>
        <dbReference type="Proteomes" id="UP000054908"/>
    </source>
</evidence>
<evidence type="ECO:0000313" key="1">
    <source>
        <dbReference type="EMBL" id="KTD25069.1"/>
    </source>
</evidence>
<dbReference type="EMBL" id="LNYL01000045">
    <property type="protein sequence ID" value="KTD25069.1"/>
    <property type="molecule type" value="Genomic_DNA"/>
</dbReference>
<dbReference type="AlphaFoldDB" id="A0A0W0VYJ6"/>
<dbReference type="RefSeq" id="WP_058452799.1">
    <property type="nucleotide sequence ID" value="NZ_CAAAIB010000013.1"/>
</dbReference>
<reference evidence="1 2" key="1">
    <citation type="submission" date="2015-11" db="EMBL/GenBank/DDBJ databases">
        <title>Genomic analysis of 38 Legionella species identifies large and diverse effector repertoires.</title>
        <authorList>
            <person name="Burstein D."/>
            <person name="Amaro F."/>
            <person name="Zusman T."/>
            <person name="Lifshitz Z."/>
            <person name="Cohen O."/>
            <person name="Gilbert J.A."/>
            <person name="Pupko T."/>
            <person name="Shuman H.A."/>
            <person name="Segal G."/>
        </authorList>
    </citation>
    <scope>NUCLEOTIDE SEQUENCE [LARGE SCALE GENOMIC DNA]</scope>
    <source>
        <strain evidence="1 2">PX-1-G2-E2</strain>
    </source>
</reference>
<dbReference type="OrthoDB" id="5631789at2"/>
<dbReference type="Proteomes" id="UP000054908">
    <property type="component" value="Unassembled WGS sequence"/>
</dbReference>
<gene>
    <name evidence="1" type="ORF">Lmac_2047</name>
</gene>
<keyword evidence="2" id="KW-1185">Reference proteome</keyword>
<accession>A0A0W0VYJ6</accession>
<organism evidence="1 2">
    <name type="scientific">Legionella maceachernii</name>
    <dbReference type="NCBI Taxonomy" id="466"/>
    <lineage>
        <taxon>Bacteria</taxon>
        <taxon>Pseudomonadati</taxon>
        <taxon>Pseudomonadota</taxon>
        <taxon>Gammaproteobacteria</taxon>
        <taxon>Legionellales</taxon>
        <taxon>Legionellaceae</taxon>
        <taxon>Legionella</taxon>
    </lineage>
</organism>
<comment type="caution">
    <text evidence="1">The sequence shown here is derived from an EMBL/GenBank/DDBJ whole genome shotgun (WGS) entry which is preliminary data.</text>
</comment>
<dbReference type="STRING" id="466.Lmac_2047"/>
<protein>
    <submittedName>
        <fullName evidence="1">Uncharacterized protein</fullName>
    </submittedName>
</protein>